<sequence>MGVENIFDGECHVWAWHFICLNVLILVHQACIRGPTQAVHADIWR</sequence>
<accession>A0A2P2Q791</accession>
<reference evidence="1" key="1">
    <citation type="submission" date="2018-02" db="EMBL/GenBank/DDBJ databases">
        <title>Rhizophora mucronata_Transcriptome.</title>
        <authorList>
            <person name="Meera S.P."/>
            <person name="Sreeshan A."/>
            <person name="Augustine A."/>
        </authorList>
    </citation>
    <scope>NUCLEOTIDE SEQUENCE</scope>
    <source>
        <tissue evidence="1">Leaf</tissue>
    </source>
</reference>
<organism evidence="1">
    <name type="scientific">Rhizophora mucronata</name>
    <name type="common">Asiatic mangrove</name>
    <dbReference type="NCBI Taxonomy" id="61149"/>
    <lineage>
        <taxon>Eukaryota</taxon>
        <taxon>Viridiplantae</taxon>
        <taxon>Streptophyta</taxon>
        <taxon>Embryophyta</taxon>
        <taxon>Tracheophyta</taxon>
        <taxon>Spermatophyta</taxon>
        <taxon>Magnoliopsida</taxon>
        <taxon>eudicotyledons</taxon>
        <taxon>Gunneridae</taxon>
        <taxon>Pentapetalae</taxon>
        <taxon>rosids</taxon>
        <taxon>fabids</taxon>
        <taxon>Malpighiales</taxon>
        <taxon>Rhizophoraceae</taxon>
        <taxon>Rhizophora</taxon>
    </lineage>
</organism>
<dbReference type="EMBL" id="GGEC01082362">
    <property type="protein sequence ID" value="MBX62846.1"/>
    <property type="molecule type" value="Transcribed_RNA"/>
</dbReference>
<evidence type="ECO:0000313" key="1">
    <source>
        <dbReference type="EMBL" id="MBX62846.1"/>
    </source>
</evidence>
<protein>
    <submittedName>
        <fullName evidence="1">Uncharacterized protein</fullName>
    </submittedName>
</protein>
<proteinExistence type="predicted"/>
<name>A0A2P2Q791_RHIMU</name>
<dbReference type="AlphaFoldDB" id="A0A2P2Q791"/>